<reference evidence="2 3" key="1">
    <citation type="submission" date="2019-01" db="EMBL/GenBank/DDBJ databases">
        <title>Draft genome sequence of Dictyobacter sp. Uno17.</title>
        <authorList>
            <person name="Wang C.M."/>
            <person name="Zheng Y."/>
            <person name="Sakai Y."/>
            <person name="Abe K."/>
            <person name="Yokota A."/>
            <person name="Yabe S."/>
        </authorList>
    </citation>
    <scope>NUCLEOTIDE SEQUENCE [LARGE SCALE GENOMIC DNA]</scope>
    <source>
        <strain evidence="2 3">Uno17</strain>
    </source>
</reference>
<keyword evidence="3" id="KW-1185">Reference proteome</keyword>
<dbReference type="InterPro" id="IPR025101">
    <property type="entry name" value="DUF4012"/>
</dbReference>
<feature type="transmembrane region" description="Helical" evidence="1">
    <location>
        <begin position="21"/>
        <end position="45"/>
    </location>
</feature>
<gene>
    <name evidence="2" type="ORF">KDI_50860</name>
</gene>
<comment type="caution">
    <text evidence="2">The sequence shown here is derived from an EMBL/GenBank/DDBJ whole genome shotgun (WGS) entry which is preliminary data.</text>
</comment>
<evidence type="ECO:0000256" key="1">
    <source>
        <dbReference type="SAM" id="Phobius"/>
    </source>
</evidence>
<dbReference type="Proteomes" id="UP000322530">
    <property type="component" value="Unassembled WGS sequence"/>
</dbReference>
<proteinExistence type="predicted"/>
<keyword evidence="1" id="KW-0472">Membrane</keyword>
<keyword evidence="1" id="KW-1133">Transmembrane helix</keyword>
<evidence type="ECO:0008006" key="4">
    <source>
        <dbReference type="Google" id="ProtNLM"/>
    </source>
</evidence>
<evidence type="ECO:0000313" key="3">
    <source>
        <dbReference type="Proteomes" id="UP000322530"/>
    </source>
</evidence>
<protein>
    <recommendedName>
        <fullName evidence="4">DUF4012 domain-containing protein</fullName>
    </recommendedName>
</protein>
<organism evidence="2 3">
    <name type="scientific">Dictyobacter arantiisoli</name>
    <dbReference type="NCBI Taxonomy" id="2014874"/>
    <lineage>
        <taxon>Bacteria</taxon>
        <taxon>Bacillati</taxon>
        <taxon>Chloroflexota</taxon>
        <taxon>Ktedonobacteria</taxon>
        <taxon>Ktedonobacterales</taxon>
        <taxon>Dictyobacteraceae</taxon>
        <taxon>Dictyobacter</taxon>
    </lineage>
</organism>
<dbReference type="EMBL" id="BIXY01000119">
    <property type="protein sequence ID" value="GCF11522.1"/>
    <property type="molecule type" value="Genomic_DNA"/>
</dbReference>
<dbReference type="Pfam" id="PF13196">
    <property type="entry name" value="DUF4012"/>
    <property type="match status" value="1"/>
</dbReference>
<evidence type="ECO:0000313" key="2">
    <source>
        <dbReference type="EMBL" id="GCF11522.1"/>
    </source>
</evidence>
<keyword evidence="1" id="KW-0812">Transmembrane</keyword>
<name>A0A5A5TJK0_9CHLR</name>
<accession>A0A5A5TJK0</accession>
<sequence length="724" mass="79000">MIHRVRSRYQRLSMPGKVISIVLVIAILLPSFFGLFEVVNGIILYNQVRSGLNHIQALQTIFSGGPSGDYSKYFDAAKLQRAQIEINGAHNDFTTLSDELDHDGSLGLVGSLLPNQINSARALGHIAVDATLIGQKLIPTALKLSPSLVPTLRAASADKDTAHPKPYLTQAAFTALNQDLNDLMPVFQDMSNRSQGVSIDSLPLSASQHKMITSILPLLPTVYTLLAQGPGVRDAFGWLLGVDQQRTFLLEPMDSAELRSTGGFTGQFGELTFNGGHMAKLQMKNIGAYEEDHTWLPGGSGPIDPILYQKVTQQSAPSPYNAWWPVANFGVRDATVSADFPTTAKIIMQYYNGEFGTPLSGVILFTPTLIKQILHVTGPITIPVYNETITEQNLEAKLHYYQLDNNGIYREQTIEHIKDAELARKAFTQHVTQTLMSTAMHLPLAQLAPMGAQMLQAMKTKDLQVYVANQQLEDLIAKYGSTASMDTSTTHDGLYVVQENLSASKASQYVTTSIKDTVTLDQQNNATHSLTMVLDYQKKGDVYGIKTYHDYVRIYVPQNSTLATGNGFSLLGQGAVCGLPTEGYPACQQDVYNNGSLVCNSSNITIDDPTGYLSGLGDRGAHLDPIGPPPNQNSDELNRAMYGGWVTIPPDCKMTVTLSWTVPAMSQNGYSLMFQPQASVNPQVDLTVKSPTCSSDAHYTGTMNGQDTMFNLKHQGTSCSLQHH</sequence>
<dbReference type="AlphaFoldDB" id="A0A5A5TJK0"/>